<evidence type="ECO:0000256" key="10">
    <source>
        <dbReference type="SAM" id="MobiDB-lite"/>
    </source>
</evidence>
<dbReference type="InterPro" id="IPR020568">
    <property type="entry name" value="Ribosomal_Su5_D2-typ_SF"/>
</dbReference>
<dbReference type="SUPFAM" id="SSF54211">
    <property type="entry name" value="Ribosomal protein S5 domain 2-like"/>
    <property type="match status" value="1"/>
</dbReference>
<comment type="similarity">
    <text evidence="2 9">Belongs to the universal ribosomal protein uS5 family.</text>
</comment>
<evidence type="ECO:0000256" key="3">
    <source>
        <dbReference type="ARBA" id="ARBA00022980"/>
    </source>
</evidence>
<evidence type="ECO:0000256" key="8">
    <source>
        <dbReference type="PROSITE-ProRule" id="PRU00268"/>
    </source>
</evidence>
<evidence type="ECO:0000256" key="6">
    <source>
        <dbReference type="ARBA" id="ARBA00039335"/>
    </source>
</evidence>
<sequence length="331" mass="36942">MISQLRTLARSTAPLRSFSTARTLFNAAPPSSSSSSSSSSSETPKNNSSIDKKDAHLEFLRKYYPEELVESIKLAETFVKPEHYKNKKLASTEFAPPYLDDFAKRDKFWDNLKVEEPWKLDYDFPLQQAPVDVPPGSVLGESAGGDANSSIAKGLATLTGLDEKYIEKLHSRPLIMKRVSNQTAKGKIPTNYALVVVGDKNGMVGIGEGKDRVEMSRAVSKAHWNAVKNLQYVPLYENRTIVGNIDYVFHGCKIFLRSAPPGFGLRVNHYIFEICELAGIKDLSAKIYKSRNGMNVCKGFIEALSKQQTLDELSFNRGKKIVDLRKTYYSA</sequence>
<organism evidence="12">
    <name type="scientific">Cyberlindnera fabianii</name>
    <name type="common">Yeast</name>
    <name type="synonym">Hansenula fabianii</name>
    <dbReference type="NCBI Taxonomy" id="36022"/>
    <lineage>
        <taxon>Eukaryota</taxon>
        <taxon>Fungi</taxon>
        <taxon>Dikarya</taxon>
        <taxon>Ascomycota</taxon>
        <taxon>Saccharomycotina</taxon>
        <taxon>Saccharomycetes</taxon>
        <taxon>Phaffomycetales</taxon>
        <taxon>Phaffomycetaceae</taxon>
        <taxon>Cyberlindnera</taxon>
    </lineage>
</organism>
<dbReference type="GO" id="GO:0003735">
    <property type="term" value="F:structural constituent of ribosome"/>
    <property type="evidence" value="ECO:0007669"/>
    <property type="project" value="UniProtKB-UniRule"/>
</dbReference>
<feature type="region of interest" description="Disordered" evidence="10">
    <location>
        <begin position="26"/>
        <end position="50"/>
    </location>
</feature>
<comment type="subcellular location">
    <subcellularLocation>
        <location evidence="1">Mitochondrion</location>
    </subcellularLocation>
</comment>
<dbReference type="OrthoDB" id="309483at2759"/>
<dbReference type="AlphaFoldDB" id="A0A061B3J9"/>
<name>A0A061B3J9_CYBFA</name>
<reference evidence="12" key="1">
    <citation type="journal article" date="2014" name="Genome Announc.">
        <title>Genome sequence of the yeast Cyberlindnera fabianii (Hansenula fabianii).</title>
        <authorList>
            <person name="Freel K.C."/>
            <person name="Sarilar V."/>
            <person name="Neuveglise C."/>
            <person name="Devillers H."/>
            <person name="Friedrich A."/>
            <person name="Schacherer J."/>
        </authorList>
    </citation>
    <scope>NUCLEOTIDE SEQUENCE</scope>
    <source>
        <strain evidence="12">YJS4271</strain>
    </source>
</reference>
<evidence type="ECO:0000256" key="9">
    <source>
        <dbReference type="RuleBase" id="RU003823"/>
    </source>
</evidence>
<protein>
    <recommendedName>
        <fullName evidence="6">Small ribosomal subunit protein uS5m</fullName>
    </recommendedName>
    <alternativeName>
        <fullName evidence="7">28S ribosomal protein S5, mitochondrial</fullName>
    </alternativeName>
</protein>
<dbReference type="FunFam" id="3.30.230.10:FF:000002">
    <property type="entry name" value="30S ribosomal protein S5"/>
    <property type="match status" value="1"/>
</dbReference>
<dbReference type="EMBL" id="LK052898">
    <property type="protein sequence ID" value="CDR44016.1"/>
    <property type="molecule type" value="Genomic_DNA"/>
</dbReference>
<dbReference type="GO" id="GO:0005763">
    <property type="term" value="C:mitochondrial small ribosomal subunit"/>
    <property type="evidence" value="ECO:0007669"/>
    <property type="project" value="UniProtKB-ARBA"/>
</dbReference>
<feature type="compositionally biased region" description="Low complexity" evidence="10">
    <location>
        <begin position="31"/>
        <end position="41"/>
    </location>
</feature>
<evidence type="ECO:0000313" key="12">
    <source>
        <dbReference type="EMBL" id="CDR44016.1"/>
    </source>
</evidence>
<dbReference type="PhylomeDB" id="A0A061B3J9"/>
<keyword evidence="5 8" id="KW-0687">Ribonucleoprotein</keyword>
<evidence type="ECO:0000256" key="7">
    <source>
        <dbReference type="ARBA" id="ARBA00041606"/>
    </source>
</evidence>
<evidence type="ECO:0000256" key="2">
    <source>
        <dbReference type="ARBA" id="ARBA00008945"/>
    </source>
</evidence>
<dbReference type="Pfam" id="PF00333">
    <property type="entry name" value="Ribosomal_S5"/>
    <property type="match status" value="1"/>
</dbReference>
<dbReference type="GO" id="GO:0003723">
    <property type="term" value="F:RNA binding"/>
    <property type="evidence" value="ECO:0007669"/>
    <property type="project" value="InterPro"/>
</dbReference>
<evidence type="ECO:0000259" key="11">
    <source>
        <dbReference type="PROSITE" id="PS50881"/>
    </source>
</evidence>
<evidence type="ECO:0000256" key="1">
    <source>
        <dbReference type="ARBA" id="ARBA00004173"/>
    </source>
</evidence>
<dbReference type="GO" id="GO:0006412">
    <property type="term" value="P:translation"/>
    <property type="evidence" value="ECO:0007669"/>
    <property type="project" value="InterPro"/>
</dbReference>
<dbReference type="Pfam" id="PF03719">
    <property type="entry name" value="Ribosomal_S5_C"/>
    <property type="match status" value="1"/>
</dbReference>
<dbReference type="PANTHER" id="PTHR48277:SF1">
    <property type="entry name" value="MITOCHONDRIAL RIBOSOMAL PROTEIN S5"/>
    <property type="match status" value="1"/>
</dbReference>
<dbReference type="InterPro" id="IPR013810">
    <property type="entry name" value="Ribosomal_uS5_N"/>
</dbReference>
<dbReference type="Gene3D" id="3.30.160.20">
    <property type="match status" value="1"/>
</dbReference>
<keyword evidence="4" id="KW-0496">Mitochondrion</keyword>
<accession>A0A061B3J9</accession>
<evidence type="ECO:0000256" key="5">
    <source>
        <dbReference type="ARBA" id="ARBA00023274"/>
    </source>
</evidence>
<keyword evidence="3 8" id="KW-0689">Ribosomal protein</keyword>
<gene>
    <name evidence="12" type="ORF">CYFA0S_13e01618g</name>
</gene>
<dbReference type="InterPro" id="IPR014721">
    <property type="entry name" value="Ribsml_uS5_D2-typ_fold_subgr"/>
</dbReference>
<dbReference type="PROSITE" id="PS50881">
    <property type="entry name" value="S5_DSRBD"/>
    <property type="match status" value="1"/>
</dbReference>
<dbReference type="SUPFAM" id="SSF54768">
    <property type="entry name" value="dsRNA-binding domain-like"/>
    <property type="match status" value="1"/>
</dbReference>
<dbReference type="PANTHER" id="PTHR48277">
    <property type="entry name" value="MITOCHONDRIAL RIBOSOMAL PROTEIN S5"/>
    <property type="match status" value="1"/>
</dbReference>
<dbReference type="InterPro" id="IPR000851">
    <property type="entry name" value="Ribosomal_uS5"/>
</dbReference>
<dbReference type="Gene3D" id="3.30.230.10">
    <property type="match status" value="1"/>
</dbReference>
<proteinExistence type="inferred from homology"/>
<feature type="domain" description="S5 DRBM" evidence="11">
    <location>
        <begin position="169"/>
        <end position="233"/>
    </location>
</feature>
<evidence type="ECO:0000256" key="4">
    <source>
        <dbReference type="ARBA" id="ARBA00023128"/>
    </source>
</evidence>
<dbReference type="InterPro" id="IPR005324">
    <property type="entry name" value="Ribosomal_uS5_C"/>
</dbReference>
<dbReference type="VEuPathDB" id="FungiDB:BON22_1820"/>
<dbReference type="FunFam" id="3.30.160.20:FF:000022">
    <property type="entry name" value="28S ribosomal protein S5, mitochondrial"/>
    <property type="match status" value="1"/>
</dbReference>
<dbReference type="GO" id="GO:0005743">
    <property type="term" value="C:mitochondrial inner membrane"/>
    <property type="evidence" value="ECO:0007669"/>
    <property type="project" value="UniProtKB-ARBA"/>
</dbReference>